<dbReference type="Proteomes" id="UP000249696">
    <property type="component" value="Unassembled WGS sequence"/>
</dbReference>
<evidence type="ECO:0000256" key="1">
    <source>
        <dbReference type="ARBA" id="ARBA00004442"/>
    </source>
</evidence>
<organism evidence="8 9">
    <name type="scientific">Arenibacter echinorum</name>
    <dbReference type="NCBI Taxonomy" id="440515"/>
    <lineage>
        <taxon>Bacteria</taxon>
        <taxon>Pseudomonadati</taxon>
        <taxon>Bacteroidota</taxon>
        <taxon>Flavobacteriia</taxon>
        <taxon>Flavobacteriales</taxon>
        <taxon>Flavobacteriaceae</taxon>
        <taxon>Arenibacter</taxon>
    </lineage>
</organism>
<feature type="domain" description="Outer membrane protein beta-barrel" evidence="7">
    <location>
        <begin position="380"/>
        <end position="809"/>
    </location>
</feature>
<dbReference type="InterPro" id="IPR037066">
    <property type="entry name" value="Plug_dom_sf"/>
</dbReference>
<dbReference type="Gene3D" id="2.40.170.20">
    <property type="entry name" value="TonB-dependent receptor, beta-barrel domain"/>
    <property type="match status" value="1"/>
</dbReference>
<evidence type="ECO:0000259" key="6">
    <source>
        <dbReference type="Pfam" id="PF07715"/>
    </source>
</evidence>
<dbReference type="SUPFAM" id="SSF56935">
    <property type="entry name" value="Porins"/>
    <property type="match status" value="1"/>
</dbReference>
<comment type="caution">
    <text evidence="8">The sequence shown here is derived from an EMBL/GenBank/DDBJ whole genome shotgun (WGS) entry which is preliminary data.</text>
</comment>
<dbReference type="InterPro" id="IPR041700">
    <property type="entry name" value="OMP_b-brl_3"/>
</dbReference>
<keyword evidence="2" id="KW-0472">Membrane</keyword>
<dbReference type="SUPFAM" id="SSF49464">
    <property type="entry name" value="Carboxypeptidase regulatory domain-like"/>
    <property type="match status" value="1"/>
</dbReference>
<proteinExistence type="predicted"/>
<sequence length="836" mass="94592">MNKLLPVALFLISLVGYTQGAQGPQEPIKITGTVLDQETGQPLEYATLVLQSVRNPEKVTGGITDATGQFEVETAPGNYNVSVEYISYKSYKLNNQNLRSSTNLGVIRLSLDVAQLAEVEVVGERTTVELRLDKKVYNVGSDLTVKGGSVTDVLSNVPSVSVDVEGNISLRGNESVRILINGKPSALSGLSPEALQQLPSDAIEKVEVITNPSARYDAEGTAGILNIILKQSKTAGINGSVNVYTGHPETYGGSLSLNLRRDNFNIFTNTTYRYRNGPGNALFDQENFDSNGNTLSFQNEIRDYQRKDKSFNTNVGFELFLDESSSITNSFVFSKSNGDNSVNVDFSNFDANRNPTIQRNRFTLEDEFEEEHQYSLNYQKKFEKEGHTLTFDYQYSKGVDDENSIIEEVILGDNIALDTERTIDNQTQITQLVQMDYVLPFGKDNQSQFELGYRGTFNNNNTDFDFGIQQQDGGFTSDPNFSNELNYKEYVNAAYTQLGSKFNKFSILGGLRVEASDIAIELVNSNDLNNKDYVNWFPSIFLGYEFSEKEQLTLSYSKRLRRPRSRFINPFPSRSSNTNLFQGNADLDPTFTDAYDLGYLKRWDKFTFTTSGYFNRSTGVFQFVSRETGDFVTIENPDDPQNPIVVPVQVRSPINLATEERYGMEFTTTYTPKRNWRLTWNLNAFQRDLQGDYTYTNSQNVEIVQNFDANNFSWFTRFSAKLPLPGKIDFQTNFFYMGPSEDAQNRNKGMLSSDLALSKDILKDKGSLTLNVSDIFNTRKRISDTRTENVATYSEFQWRQRQITLSFQYRFNQPQNQRNGNREGRSGGGEDMDFEG</sequence>
<evidence type="ECO:0000313" key="9">
    <source>
        <dbReference type="Proteomes" id="UP000249696"/>
    </source>
</evidence>
<accession>A0A327QTY4</accession>
<dbReference type="Gene3D" id="2.170.130.10">
    <property type="entry name" value="TonB-dependent receptor, plug domain"/>
    <property type="match status" value="1"/>
</dbReference>
<dbReference type="InterPro" id="IPR036942">
    <property type="entry name" value="Beta-barrel_TonB_sf"/>
</dbReference>
<evidence type="ECO:0000256" key="5">
    <source>
        <dbReference type="SAM" id="SignalP"/>
    </source>
</evidence>
<evidence type="ECO:0000259" key="7">
    <source>
        <dbReference type="Pfam" id="PF14905"/>
    </source>
</evidence>
<dbReference type="AlphaFoldDB" id="A0A327QTY4"/>
<dbReference type="Pfam" id="PF13620">
    <property type="entry name" value="CarboxypepD_reg"/>
    <property type="match status" value="1"/>
</dbReference>
<feature type="domain" description="TonB-dependent receptor plug" evidence="6">
    <location>
        <begin position="147"/>
        <end position="224"/>
    </location>
</feature>
<dbReference type="Gene3D" id="2.60.40.1120">
    <property type="entry name" value="Carboxypeptidase-like, regulatory domain"/>
    <property type="match status" value="1"/>
</dbReference>
<comment type="subcellular location">
    <subcellularLocation>
        <location evidence="1">Cell outer membrane</location>
    </subcellularLocation>
</comment>
<evidence type="ECO:0000256" key="3">
    <source>
        <dbReference type="ARBA" id="ARBA00023237"/>
    </source>
</evidence>
<evidence type="ECO:0000256" key="4">
    <source>
        <dbReference type="SAM" id="MobiDB-lite"/>
    </source>
</evidence>
<dbReference type="InterPro" id="IPR012910">
    <property type="entry name" value="Plug_dom"/>
</dbReference>
<dbReference type="PANTHER" id="PTHR40980:SF4">
    <property type="entry name" value="TONB-DEPENDENT RECEPTOR-LIKE BETA-BARREL DOMAIN-CONTAINING PROTEIN"/>
    <property type="match status" value="1"/>
</dbReference>
<feature type="compositionally biased region" description="Low complexity" evidence="4">
    <location>
        <begin position="810"/>
        <end position="819"/>
    </location>
</feature>
<dbReference type="Pfam" id="PF14905">
    <property type="entry name" value="OMP_b-brl_3"/>
    <property type="match status" value="1"/>
</dbReference>
<dbReference type="Pfam" id="PF07715">
    <property type="entry name" value="Plug"/>
    <property type="match status" value="1"/>
</dbReference>
<dbReference type="OrthoDB" id="8764943at2"/>
<reference evidence="8 9" key="1">
    <citation type="submission" date="2018-06" db="EMBL/GenBank/DDBJ databases">
        <title>Genomic Encyclopedia of Archaeal and Bacterial Type Strains, Phase II (KMG-II): from individual species to whole genera.</title>
        <authorList>
            <person name="Goeker M."/>
        </authorList>
    </citation>
    <scope>NUCLEOTIDE SEQUENCE [LARGE SCALE GENOMIC DNA]</scope>
    <source>
        <strain evidence="8 9">DSM 23522</strain>
    </source>
</reference>
<keyword evidence="9" id="KW-1185">Reference proteome</keyword>
<evidence type="ECO:0000256" key="2">
    <source>
        <dbReference type="ARBA" id="ARBA00023136"/>
    </source>
</evidence>
<dbReference type="EMBL" id="QLLN01000009">
    <property type="protein sequence ID" value="RAJ07084.1"/>
    <property type="molecule type" value="Genomic_DNA"/>
</dbReference>
<dbReference type="GO" id="GO:0009279">
    <property type="term" value="C:cell outer membrane"/>
    <property type="evidence" value="ECO:0007669"/>
    <property type="project" value="UniProtKB-SubCell"/>
</dbReference>
<dbReference type="InterPro" id="IPR008969">
    <property type="entry name" value="CarboxyPept-like_regulatory"/>
</dbReference>
<feature type="signal peptide" evidence="5">
    <location>
        <begin position="1"/>
        <end position="20"/>
    </location>
</feature>
<dbReference type="RefSeq" id="WP_111625318.1">
    <property type="nucleotide sequence ID" value="NZ_QLLN01000009.1"/>
</dbReference>
<keyword evidence="5" id="KW-0732">Signal</keyword>
<dbReference type="PANTHER" id="PTHR40980">
    <property type="entry name" value="PLUG DOMAIN-CONTAINING PROTEIN"/>
    <property type="match status" value="1"/>
</dbReference>
<feature type="chain" id="PRO_5016438943" evidence="5">
    <location>
        <begin position="21"/>
        <end position="836"/>
    </location>
</feature>
<gene>
    <name evidence="8" type="ORF">LV92_03986</name>
</gene>
<name>A0A327QTY4_9FLAO</name>
<keyword evidence="3" id="KW-0998">Cell outer membrane</keyword>
<feature type="region of interest" description="Disordered" evidence="4">
    <location>
        <begin position="810"/>
        <end position="836"/>
    </location>
</feature>
<keyword evidence="8" id="KW-0675">Receptor</keyword>
<protein>
    <submittedName>
        <fullName evidence="8">Outer membrane receptor protein involved in Fe transport</fullName>
    </submittedName>
</protein>
<evidence type="ECO:0000313" key="8">
    <source>
        <dbReference type="EMBL" id="RAJ07084.1"/>
    </source>
</evidence>